<evidence type="ECO:0000313" key="1">
    <source>
        <dbReference type="EMBL" id="KAI4859323.1"/>
    </source>
</evidence>
<sequence>MSDQQTVVVISGAGRGIGNALAQAYLSRPNYTVVGTVRDEGAPGVAELKASSRGDGSKLLLVKIESSSRTDASSAVKEMTDAGIDRVDIVIANAGTSPPIVPLETVDLGVVAGAFGVNALGPLALYQACYALLGKSANAKFITISSAAGSIGGMEAGHAHVAPAYCISKAALNWITLAAHCGNKWLTAVAINPGLVQTDMGNGTAKYLGLEKAPYTKEYSAEKIMGLIDAATRENMSGKFLNAIDGRELPW</sequence>
<evidence type="ECO:0000313" key="2">
    <source>
        <dbReference type="Proteomes" id="UP001497700"/>
    </source>
</evidence>
<reference evidence="1 2" key="1">
    <citation type="journal article" date="2022" name="New Phytol.">
        <title>Ecological generalism drives hyperdiversity of secondary metabolite gene clusters in xylarialean endophytes.</title>
        <authorList>
            <person name="Franco M.E.E."/>
            <person name="Wisecaver J.H."/>
            <person name="Arnold A.E."/>
            <person name="Ju Y.M."/>
            <person name="Slot J.C."/>
            <person name="Ahrendt S."/>
            <person name="Moore L.P."/>
            <person name="Eastman K.E."/>
            <person name="Scott K."/>
            <person name="Konkel Z."/>
            <person name="Mondo S.J."/>
            <person name="Kuo A."/>
            <person name="Hayes R.D."/>
            <person name="Haridas S."/>
            <person name="Andreopoulos B."/>
            <person name="Riley R."/>
            <person name="LaButti K."/>
            <person name="Pangilinan J."/>
            <person name="Lipzen A."/>
            <person name="Amirebrahimi M."/>
            <person name="Yan J."/>
            <person name="Adam C."/>
            <person name="Keymanesh K."/>
            <person name="Ng V."/>
            <person name="Louie K."/>
            <person name="Northen T."/>
            <person name="Drula E."/>
            <person name="Henrissat B."/>
            <person name="Hsieh H.M."/>
            <person name="Youens-Clark K."/>
            <person name="Lutzoni F."/>
            <person name="Miadlikowska J."/>
            <person name="Eastwood D.C."/>
            <person name="Hamelin R.C."/>
            <person name="Grigoriev I.V."/>
            <person name="U'Ren J.M."/>
        </authorList>
    </citation>
    <scope>NUCLEOTIDE SEQUENCE [LARGE SCALE GENOMIC DNA]</scope>
    <source>
        <strain evidence="1 2">CBS 119005</strain>
    </source>
</reference>
<gene>
    <name evidence="1" type="ORF">F4820DRAFT_440118</name>
</gene>
<comment type="caution">
    <text evidence="1">The sequence shown here is derived from an EMBL/GenBank/DDBJ whole genome shotgun (WGS) entry which is preliminary data.</text>
</comment>
<protein>
    <submittedName>
        <fullName evidence="1">NAD(P)-binding protein</fullName>
    </submittedName>
</protein>
<dbReference type="EMBL" id="MU393641">
    <property type="protein sequence ID" value="KAI4859323.1"/>
    <property type="molecule type" value="Genomic_DNA"/>
</dbReference>
<keyword evidence="2" id="KW-1185">Reference proteome</keyword>
<proteinExistence type="predicted"/>
<dbReference type="Proteomes" id="UP001497700">
    <property type="component" value="Unassembled WGS sequence"/>
</dbReference>
<name>A0ACB9YJK8_9PEZI</name>
<accession>A0ACB9YJK8</accession>
<organism evidence="1 2">
    <name type="scientific">Hypoxylon rubiginosum</name>
    <dbReference type="NCBI Taxonomy" id="110542"/>
    <lineage>
        <taxon>Eukaryota</taxon>
        <taxon>Fungi</taxon>
        <taxon>Dikarya</taxon>
        <taxon>Ascomycota</taxon>
        <taxon>Pezizomycotina</taxon>
        <taxon>Sordariomycetes</taxon>
        <taxon>Xylariomycetidae</taxon>
        <taxon>Xylariales</taxon>
        <taxon>Hypoxylaceae</taxon>
        <taxon>Hypoxylon</taxon>
    </lineage>
</organism>